<dbReference type="Gene3D" id="3.40.50.720">
    <property type="entry name" value="NAD(P)-binding Rossmann-like Domain"/>
    <property type="match status" value="1"/>
</dbReference>
<dbReference type="EMBL" id="CADCTC010000209">
    <property type="protein sequence ID" value="CAA9282404.1"/>
    <property type="molecule type" value="Genomic_DNA"/>
</dbReference>
<dbReference type="InterPro" id="IPR050463">
    <property type="entry name" value="Gfo/Idh/MocA_oxidrdct_glycsds"/>
</dbReference>
<feature type="domain" description="GFO/IDH/MocA-like oxidoreductase" evidence="3">
    <location>
        <begin position="186"/>
        <end position="258"/>
    </location>
</feature>
<protein>
    <submittedName>
        <fullName evidence="4">Uncharacterized protein</fullName>
    </submittedName>
</protein>
<dbReference type="GO" id="GO:0016491">
    <property type="term" value="F:oxidoreductase activity"/>
    <property type="evidence" value="ECO:0007669"/>
    <property type="project" value="UniProtKB-KW"/>
</dbReference>
<dbReference type="PANTHER" id="PTHR43818">
    <property type="entry name" value="BCDNA.GH03377"/>
    <property type="match status" value="1"/>
</dbReference>
<sequence>MAGEAGSDRGGRRVWRAAIIGCGRIADSIEDEVAGAPGRNLLPFSHAGAYQRAARTELVAAADPNPERLKAFGARRGVSRLYGDYREMLEREAPDVVSVCVPTRAHGDVAIDVAARGVKAIFLEKPIAQSLAEADRMIEAFRRHGVTVAVNHTRTWDPLYGAIRRLIAEGGIGVVHSVAAHGREGALFGGTHLFDLLRSLLASEPEWVCGELEPGRVFDPGARGVIAFPAGVRVYVNASEADPVGFEIDVVGTEGRIRAGNTLYPEWWQVDRSGARPAWVRRAFPGVIDGRSGMLSAVEDLLDCAEHGGTPASSVEDARADLEIAVAFHLSDRSGQRVPLPVTDGAFVIEDRWGRDASA</sequence>
<dbReference type="GO" id="GO:0000166">
    <property type="term" value="F:nucleotide binding"/>
    <property type="evidence" value="ECO:0007669"/>
    <property type="project" value="InterPro"/>
</dbReference>
<reference evidence="4" key="1">
    <citation type="submission" date="2020-02" db="EMBL/GenBank/DDBJ databases">
        <authorList>
            <person name="Meier V. D."/>
        </authorList>
    </citation>
    <scope>NUCLEOTIDE SEQUENCE</scope>
    <source>
        <strain evidence="4">AVDCRST_MAG77</strain>
    </source>
</reference>
<accession>A0A6J4JMD1</accession>
<keyword evidence="1" id="KW-0560">Oxidoreductase</keyword>
<evidence type="ECO:0000313" key="4">
    <source>
        <dbReference type="EMBL" id="CAA9282404.1"/>
    </source>
</evidence>
<dbReference type="Gene3D" id="3.30.360.10">
    <property type="entry name" value="Dihydrodipicolinate Reductase, domain 2"/>
    <property type="match status" value="1"/>
</dbReference>
<organism evidence="4">
    <name type="scientific">uncultured Chloroflexota bacterium</name>
    <dbReference type="NCBI Taxonomy" id="166587"/>
    <lineage>
        <taxon>Bacteria</taxon>
        <taxon>Bacillati</taxon>
        <taxon>Chloroflexota</taxon>
        <taxon>environmental samples</taxon>
    </lineage>
</organism>
<feature type="domain" description="Gfo/Idh/MocA-like oxidoreductase N-terminal" evidence="2">
    <location>
        <begin position="45"/>
        <end position="152"/>
    </location>
</feature>
<gene>
    <name evidence="4" type="ORF">AVDCRST_MAG77-3968</name>
</gene>
<dbReference type="InterPro" id="IPR055170">
    <property type="entry name" value="GFO_IDH_MocA-like_dom"/>
</dbReference>
<evidence type="ECO:0000259" key="2">
    <source>
        <dbReference type="Pfam" id="PF01408"/>
    </source>
</evidence>
<evidence type="ECO:0000259" key="3">
    <source>
        <dbReference type="Pfam" id="PF22725"/>
    </source>
</evidence>
<dbReference type="Pfam" id="PF22725">
    <property type="entry name" value="GFO_IDH_MocA_C3"/>
    <property type="match status" value="1"/>
</dbReference>
<dbReference type="SUPFAM" id="SSF51735">
    <property type="entry name" value="NAD(P)-binding Rossmann-fold domains"/>
    <property type="match status" value="1"/>
</dbReference>
<dbReference type="PANTHER" id="PTHR43818:SF11">
    <property type="entry name" value="BCDNA.GH03377"/>
    <property type="match status" value="1"/>
</dbReference>
<dbReference type="AlphaFoldDB" id="A0A6J4JMD1"/>
<dbReference type="InterPro" id="IPR036291">
    <property type="entry name" value="NAD(P)-bd_dom_sf"/>
</dbReference>
<dbReference type="SUPFAM" id="SSF55347">
    <property type="entry name" value="Glyceraldehyde-3-phosphate dehydrogenase-like, C-terminal domain"/>
    <property type="match status" value="1"/>
</dbReference>
<dbReference type="InterPro" id="IPR000683">
    <property type="entry name" value="Gfo/Idh/MocA-like_OxRdtase_N"/>
</dbReference>
<dbReference type="Pfam" id="PF01408">
    <property type="entry name" value="GFO_IDH_MocA"/>
    <property type="match status" value="1"/>
</dbReference>
<proteinExistence type="predicted"/>
<evidence type="ECO:0000256" key="1">
    <source>
        <dbReference type="ARBA" id="ARBA00023002"/>
    </source>
</evidence>
<name>A0A6J4JMD1_9CHLR</name>